<dbReference type="RefSeq" id="WP_224197480.1">
    <property type="nucleotide sequence ID" value="NZ_JAIRAU010000057.1"/>
</dbReference>
<evidence type="ECO:0000313" key="1">
    <source>
        <dbReference type="EMBL" id="MBZ5715747.1"/>
    </source>
</evidence>
<reference evidence="1" key="1">
    <citation type="submission" date="2021-08" db="EMBL/GenBank/DDBJ databases">
        <authorList>
            <person name="Stevens D.C."/>
        </authorList>
    </citation>
    <scope>NUCLEOTIDE SEQUENCE</scope>
    <source>
        <strain evidence="1">DSM 53165</strain>
    </source>
</reference>
<comment type="caution">
    <text evidence="1">The sequence shown here is derived from an EMBL/GenBank/DDBJ whole genome shotgun (WGS) entry which is preliminary data.</text>
</comment>
<sequence length="52" mass="5797">MSGSIMTLIFLGVPFLFLLAFALRGVMRAAQARRFARDEQPVVPRPGPPRLQ</sequence>
<accession>A0ABS7U5C5</accession>
<keyword evidence="2" id="KW-1185">Reference proteome</keyword>
<proteinExistence type="predicted"/>
<name>A0ABS7U5C5_9BACT</name>
<organism evidence="1 2">
    <name type="scientific">Nannocystis pusilla</name>
    <dbReference type="NCBI Taxonomy" id="889268"/>
    <lineage>
        <taxon>Bacteria</taxon>
        <taxon>Pseudomonadati</taxon>
        <taxon>Myxococcota</taxon>
        <taxon>Polyangia</taxon>
        <taxon>Nannocystales</taxon>
        <taxon>Nannocystaceae</taxon>
        <taxon>Nannocystis</taxon>
    </lineage>
</organism>
<dbReference type="EMBL" id="JAIRAU010000057">
    <property type="protein sequence ID" value="MBZ5715747.1"/>
    <property type="molecule type" value="Genomic_DNA"/>
</dbReference>
<dbReference type="Proteomes" id="UP001139031">
    <property type="component" value="Unassembled WGS sequence"/>
</dbReference>
<evidence type="ECO:0000313" key="2">
    <source>
        <dbReference type="Proteomes" id="UP001139031"/>
    </source>
</evidence>
<protein>
    <submittedName>
        <fullName evidence="1">Uncharacterized protein</fullName>
    </submittedName>
</protein>
<gene>
    <name evidence="1" type="ORF">K7C98_41510</name>
</gene>